<feature type="transmembrane region" description="Helical" evidence="7">
    <location>
        <begin position="503"/>
        <end position="531"/>
    </location>
</feature>
<dbReference type="Proteomes" id="UP000192333">
    <property type="component" value="Chromosome I"/>
</dbReference>
<dbReference type="PANTHER" id="PTHR30347">
    <property type="entry name" value="POTASSIUM CHANNEL RELATED"/>
    <property type="match status" value="1"/>
</dbReference>
<feature type="domain" description="Mechanosensitive ion channel MscS" evidence="8">
    <location>
        <begin position="687"/>
        <end position="752"/>
    </location>
</feature>
<name>A0A1W2H1I7_9BACT</name>
<reference evidence="11" key="1">
    <citation type="submission" date="2017-04" db="EMBL/GenBank/DDBJ databases">
        <authorList>
            <person name="Varghese N."/>
            <person name="Submissions S."/>
        </authorList>
    </citation>
    <scope>NUCLEOTIDE SEQUENCE [LARGE SCALE GENOMIC DNA]</scope>
    <source>
        <strain evidence="11">DSM 16537</strain>
    </source>
</reference>
<dbReference type="Gene3D" id="2.30.30.60">
    <property type="match status" value="1"/>
</dbReference>
<dbReference type="Gene3D" id="3.30.70.100">
    <property type="match status" value="1"/>
</dbReference>
<evidence type="ECO:0000259" key="9">
    <source>
        <dbReference type="Pfam" id="PF21082"/>
    </source>
</evidence>
<dbReference type="SUPFAM" id="SSF82689">
    <property type="entry name" value="Mechanosensitive channel protein MscS (YggB), C-terminal domain"/>
    <property type="match status" value="1"/>
</dbReference>
<evidence type="ECO:0000256" key="5">
    <source>
        <dbReference type="ARBA" id="ARBA00022989"/>
    </source>
</evidence>
<feature type="transmembrane region" description="Helical" evidence="7">
    <location>
        <begin position="669"/>
        <end position="688"/>
    </location>
</feature>
<feature type="transmembrane region" description="Helical" evidence="7">
    <location>
        <begin position="359"/>
        <end position="380"/>
    </location>
</feature>
<dbReference type="InterPro" id="IPR052702">
    <property type="entry name" value="MscS-like_channel"/>
</dbReference>
<evidence type="ECO:0000256" key="2">
    <source>
        <dbReference type="ARBA" id="ARBA00008017"/>
    </source>
</evidence>
<evidence type="ECO:0000313" key="10">
    <source>
        <dbReference type="EMBL" id="SMD42805.1"/>
    </source>
</evidence>
<feature type="transmembrane region" description="Helical" evidence="7">
    <location>
        <begin position="591"/>
        <end position="613"/>
    </location>
</feature>
<feature type="transmembrane region" description="Helical" evidence="7">
    <location>
        <begin position="440"/>
        <end position="458"/>
    </location>
</feature>
<dbReference type="OrthoDB" id="9809206at2"/>
<feature type="transmembrane region" description="Helical" evidence="7">
    <location>
        <begin position="470"/>
        <end position="491"/>
    </location>
</feature>
<dbReference type="EMBL" id="LT838813">
    <property type="protein sequence ID" value="SMD42805.1"/>
    <property type="molecule type" value="Genomic_DNA"/>
</dbReference>
<dbReference type="Gene3D" id="1.10.287.1260">
    <property type="match status" value="1"/>
</dbReference>
<keyword evidence="4 7" id="KW-0812">Transmembrane</keyword>
<feature type="transmembrane region" description="Helical" evidence="7">
    <location>
        <begin position="315"/>
        <end position="338"/>
    </location>
</feature>
<feature type="transmembrane region" description="Helical" evidence="7">
    <location>
        <begin position="642"/>
        <end position="663"/>
    </location>
</feature>
<evidence type="ECO:0000256" key="7">
    <source>
        <dbReference type="SAM" id="Phobius"/>
    </source>
</evidence>
<comment type="subcellular location">
    <subcellularLocation>
        <location evidence="1">Cell membrane</location>
        <topology evidence="1">Multi-pass membrane protein</topology>
    </subcellularLocation>
</comment>
<organism evidence="10 11">
    <name type="scientific">Aquiflexum balticum DSM 16537</name>
    <dbReference type="NCBI Taxonomy" id="758820"/>
    <lineage>
        <taxon>Bacteria</taxon>
        <taxon>Pseudomonadati</taxon>
        <taxon>Bacteroidota</taxon>
        <taxon>Cytophagia</taxon>
        <taxon>Cytophagales</taxon>
        <taxon>Cyclobacteriaceae</taxon>
        <taxon>Aquiflexum</taxon>
    </lineage>
</organism>
<evidence type="ECO:0000256" key="6">
    <source>
        <dbReference type="ARBA" id="ARBA00023136"/>
    </source>
</evidence>
<evidence type="ECO:0000256" key="4">
    <source>
        <dbReference type="ARBA" id="ARBA00022692"/>
    </source>
</evidence>
<dbReference type="InterPro" id="IPR011066">
    <property type="entry name" value="MscS_channel_C_sf"/>
</dbReference>
<dbReference type="InterPro" id="IPR010920">
    <property type="entry name" value="LSM_dom_sf"/>
</dbReference>
<dbReference type="InterPro" id="IPR006685">
    <property type="entry name" value="MscS_channel_2nd"/>
</dbReference>
<feature type="transmembrane region" description="Helical" evidence="7">
    <location>
        <begin position="552"/>
        <end position="571"/>
    </location>
</feature>
<feature type="transmembrane region" description="Helical" evidence="7">
    <location>
        <begin position="414"/>
        <end position="434"/>
    </location>
</feature>
<keyword evidence="6 7" id="KW-0472">Membrane</keyword>
<feature type="transmembrane region" description="Helical" evidence="7">
    <location>
        <begin position="386"/>
        <end position="407"/>
    </location>
</feature>
<dbReference type="Pfam" id="PF21082">
    <property type="entry name" value="MS_channel_3rd"/>
    <property type="match status" value="1"/>
</dbReference>
<accession>A0A1W2H1I7</accession>
<dbReference type="InterPro" id="IPR011014">
    <property type="entry name" value="MscS_channel_TM-2"/>
</dbReference>
<dbReference type="PANTHER" id="PTHR30347:SF1">
    <property type="entry name" value="MECHANOSENSITIVE CHANNEL MSCK"/>
    <property type="match status" value="1"/>
</dbReference>
<protein>
    <submittedName>
        <fullName evidence="10">Small-conductance mechanosensitive channel</fullName>
    </submittedName>
</protein>
<dbReference type="Pfam" id="PF00924">
    <property type="entry name" value="MS_channel_2nd"/>
    <property type="match status" value="1"/>
</dbReference>
<evidence type="ECO:0000256" key="1">
    <source>
        <dbReference type="ARBA" id="ARBA00004651"/>
    </source>
</evidence>
<dbReference type="AlphaFoldDB" id="A0A1W2H1I7"/>
<sequence>MVFNYFRVSFMKDLWTSIRSFIFSFMFFYQSMKIPFNVNFLAAILFFNSIFIFQVLEVSAYTQSNDTIIVRKDSFPAASENQQIPELDPKEIKRSIGGFETTKKQWTQRIALDQINEAVQEAKIFLRKGEDSTEIKKELQEIERQRFIVEKGVEKSNGNLMSDRNLAVSGAILRELLERTFAIRANLKTRGDDLIRLSYTIDSLSSLGEIFSLKDELEGFSTNPRKSTWIAKEVEPTFESIISTIEELENLESLTDEVLIQLQLTYLKIDNERKELNRDFFRKEVSGFNSHLFSTQSLMEIIEISHEKESLALVLYFQIYSGRIFIMICLTLILTFFLHNLKKRILEEQKEKEANSNYLVLKFPFLSALIIIIGLFQFFFPSPPFIFSFLLWTISGISLAIILYRFLAGFWMGFWIVLLIFFVLSSSLNLILIFSKPEQYAILLLSIIGVTYSALLFFSHKKKDLKERRIIYFIIYLGLMQSLSLIFLLYGSLNLSKALLISGYLGVVLGISLLWTVRLINQMLALASTIFNRPDKKLFFINFDKVGDKVPGFFYLLLVIGWILLVGKNFYDFSNFSSYFSDFLNTPRVLGSYSFTINSIVVFVVILAVSFLLSRIVSFFGSEPEINPVNSHKRRKVSLGSWLLLVQIFIISLGLFLAVAATGLPLDKITLVLGALGVGIGLGLQGLFNNLVSGVIIAFENPVKVGDLIEIDGKPGVMKSIGFRSSVVNMFEGSSIIIPNGDLLSNQLVNWTMGKGKKVTFFVGVEYGTDLKRTVGLIMEILIHDQRILKYPVSRVLPYEFADSRIDLEVTFWCHNYLELPFLKGDIISQIDILFKKEGIVIAFPQRDLHIKSGNDQIETFLKNPENPETKV</sequence>
<dbReference type="InterPro" id="IPR023408">
    <property type="entry name" value="MscS_beta-dom_sf"/>
</dbReference>
<keyword evidence="11" id="KW-1185">Reference proteome</keyword>
<keyword evidence="3" id="KW-1003">Cell membrane</keyword>
<keyword evidence="5 7" id="KW-1133">Transmembrane helix</keyword>
<evidence type="ECO:0000256" key="3">
    <source>
        <dbReference type="ARBA" id="ARBA00022475"/>
    </source>
</evidence>
<dbReference type="STRING" id="758820.SAMN00777080_1370"/>
<gene>
    <name evidence="10" type="ORF">SAMN00777080_1370</name>
</gene>
<dbReference type="SUPFAM" id="SSF50182">
    <property type="entry name" value="Sm-like ribonucleoproteins"/>
    <property type="match status" value="1"/>
</dbReference>
<dbReference type="GO" id="GO:0005886">
    <property type="term" value="C:plasma membrane"/>
    <property type="evidence" value="ECO:0007669"/>
    <property type="project" value="UniProtKB-SubCell"/>
</dbReference>
<dbReference type="SUPFAM" id="SSF82861">
    <property type="entry name" value="Mechanosensitive channel protein MscS (YggB), transmembrane region"/>
    <property type="match status" value="1"/>
</dbReference>
<evidence type="ECO:0000259" key="8">
    <source>
        <dbReference type="Pfam" id="PF00924"/>
    </source>
</evidence>
<proteinExistence type="inferred from homology"/>
<dbReference type="GO" id="GO:0008381">
    <property type="term" value="F:mechanosensitive monoatomic ion channel activity"/>
    <property type="evidence" value="ECO:0007669"/>
    <property type="project" value="UniProtKB-ARBA"/>
</dbReference>
<comment type="similarity">
    <text evidence="2">Belongs to the MscS (TC 1.A.23) family.</text>
</comment>
<feature type="domain" description="Mechanosensitive ion channel MscS C-terminal" evidence="9">
    <location>
        <begin position="759"/>
        <end position="842"/>
    </location>
</feature>
<dbReference type="InterPro" id="IPR049278">
    <property type="entry name" value="MS_channel_C"/>
</dbReference>
<evidence type="ECO:0000313" key="11">
    <source>
        <dbReference type="Proteomes" id="UP000192333"/>
    </source>
</evidence>